<accession>Q8EM69</accession>
<gene>
    <name evidence="1" type="ordered locus">OB2989</name>
</gene>
<keyword evidence="2" id="KW-1185">Reference proteome</keyword>
<dbReference type="HOGENOM" id="CLU_2570429_0_0_9"/>
<organism evidence="1 2">
    <name type="scientific">Oceanobacillus iheyensis (strain DSM 14371 / CIP 107618 / JCM 11309 / KCTC 3954 / HTE831)</name>
    <dbReference type="NCBI Taxonomy" id="221109"/>
    <lineage>
        <taxon>Bacteria</taxon>
        <taxon>Bacillati</taxon>
        <taxon>Bacillota</taxon>
        <taxon>Bacilli</taxon>
        <taxon>Bacillales</taxon>
        <taxon>Bacillaceae</taxon>
        <taxon>Oceanobacillus</taxon>
    </lineage>
</organism>
<reference evidence="1 2" key="1">
    <citation type="journal article" date="2001" name="FEMS Microbiol. Lett.">
        <title>Oceanobacillus iheyensis gen. nov., sp. nov., a deep-sea extremely halotolerant and alkaliphilic species isolated from a depth of 1050 m on the Iheya Ridge.</title>
        <authorList>
            <person name="Lu J."/>
            <person name="Nogi Y."/>
            <person name="Takami H."/>
        </authorList>
    </citation>
    <scope>NUCLEOTIDE SEQUENCE [LARGE SCALE GENOMIC DNA]</scope>
    <source>
        <strain evidence="2">DSM 14371 / CIP 107618 / JCM 11309 / KCTC 3954 / HTE831</strain>
    </source>
</reference>
<dbReference type="Proteomes" id="UP000000822">
    <property type="component" value="Chromosome"/>
</dbReference>
<dbReference type="STRING" id="221109.gene:10735241"/>
<evidence type="ECO:0000313" key="1">
    <source>
        <dbReference type="EMBL" id="BAC14945.1"/>
    </source>
</evidence>
<evidence type="ECO:0000313" key="2">
    <source>
        <dbReference type="Proteomes" id="UP000000822"/>
    </source>
</evidence>
<proteinExistence type="predicted"/>
<sequence>MPFSDNACMVWFDAGLRSIAAVPADFTLKAGILLFNNPSAIGLRQVFPVHINKTFIINPPLIFKTIIYYMMYVHIHLNFLI</sequence>
<reference evidence="1 2" key="2">
    <citation type="journal article" date="2002" name="Nucleic Acids Res.">
        <title>Genome sequence of Oceanobacillus iheyensis isolated from the Iheya Ridge and its unexpected adaptive capabilities to extreme environments.</title>
        <authorList>
            <person name="Takami H."/>
            <person name="Takaki Y."/>
            <person name="Uchiyama I."/>
        </authorList>
    </citation>
    <scope>NUCLEOTIDE SEQUENCE [LARGE SCALE GENOMIC DNA]</scope>
    <source>
        <strain evidence="2">DSM 14371 / CIP 107618 / JCM 11309 / KCTC 3954 / HTE831</strain>
    </source>
</reference>
<dbReference type="KEGG" id="oih:OB2989"/>
<dbReference type="EMBL" id="BA000028">
    <property type="protein sequence ID" value="BAC14945.1"/>
    <property type="molecule type" value="Genomic_DNA"/>
</dbReference>
<protein>
    <submittedName>
        <fullName evidence="1">Uncharacterized protein</fullName>
    </submittedName>
</protein>
<dbReference type="AlphaFoldDB" id="Q8EM69"/>
<name>Q8EM69_OCEIH</name>